<reference evidence="1" key="1">
    <citation type="submission" date="2020-08" db="EMBL/GenBank/DDBJ databases">
        <title>Multicomponent nature underlies the extraordinary mechanical properties of spider dragline silk.</title>
        <authorList>
            <person name="Kono N."/>
            <person name="Nakamura H."/>
            <person name="Mori M."/>
            <person name="Yoshida Y."/>
            <person name="Ohtoshi R."/>
            <person name="Malay A.D."/>
            <person name="Moran D.A.P."/>
            <person name="Tomita M."/>
            <person name="Numata K."/>
            <person name="Arakawa K."/>
        </authorList>
    </citation>
    <scope>NUCLEOTIDE SEQUENCE</scope>
</reference>
<accession>A0A8X6RK57</accession>
<name>A0A8X6RK57_TRICX</name>
<proteinExistence type="predicted"/>
<keyword evidence="2" id="KW-1185">Reference proteome</keyword>
<dbReference type="EMBL" id="BMAU01021194">
    <property type="protein sequence ID" value="GFX96851.1"/>
    <property type="molecule type" value="Genomic_DNA"/>
</dbReference>
<gene>
    <name evidence="1" type="ORF">TNCV_1648861</name>
</gene>
<dbReference type="Proteomes" id="UP000887159">
    <property type="component" value="Unassembled WGS sequence"/>
</dbReference>
<evidence type="ECO:0000313" key="2">
    <source>
        <dbReference type="Proteomes" id="UP000887159"/>
    </source>
</evidence>
<comment type="caution">
    <text evidence="1">The sequence shown here is derived from an EMBL/GenBank/DDBJ whole genome shotgun (WGS) entry which is preliminary data.</text>
</comment>
<protein>
    <submittedName>
        <fullName evidence="1">Uncharacterized protein</fullName>
    </submittedName>
</protein>
<dbReference type="AlphaFoldDB" id="A0A8X6RK57"/>
<organism evidence="1 2">
    <name type="scientific">Trichonephila clavipes</name>
    <name type="common">Golden silk orbweaver</name>
    <name type="synonym">Nephila clavipes</name>
    <dbReference type="NCBI Taxonomy" id="2585209"/>
    <lineage>
        <taxon>Eukaryota</taxon>
        <taxon>Metazoa</taxon>
        <taxon>Ecdysozoa</taxon>
        <taxon>Arthropoda</taxon>
        <taxon>Chelicerata</taxon>
        <taxon>Arachnida</taxon>
        <taxon>Araneae</taxon>
        <taxon>Araneomorphae</taxon>
        <taxon>Entelegynae</taxon>
        <taxon>Araneoidea</taxon>
        <taxon>Nephilidae</taxon>
        <taxon>Trichonephila</taxon>
    </lineage>
</organism>
<sequence length="95" mass="10906">MVHLVPLAIRTLKQLCEDEKHRFPQAAKLAKDHFYVDDLLAGADSLDSAKKIFHELQNLMSAGGFELWKWSCTLSSRSLVRLAKHSKDKYFLTFV</sequence>
<evidence type="ECO:0000313" key="1">
    <source>
        <dbReference type="EMBL" id="GFX96851.1"/>
    </source>
</evidence>